<dbReference type="SUPFAM" id="SSF56784">
    <property type="entry name" value="HAD-like"/>
    <property type="match status" value="1"/>
</dbReference>
<dbReference type="PANTHER" id="PTHR43434">
    <property type="entry name" value="PHOSPHOGLYCOLATE PHOSPHATASE"/>
    <property type="match status" value="1"/>
</dbReference>
<dbReference type="EMBL" id="CP019688">
    <property type="protein sequence ID" value="AQQ15727.1"/>
    <property type="molecule type" value="Genomic_DNA"/>
</dbReference>
<gene>
    <name evidence="1" type="ORF">CGLAU_08865</name>
</gene>
<reference evidence="1 2" key="1">
    <citation type="submission" date="2016-12" db="EMBL/GenBank/DDBJ databases">
        <authorList>
            <person name="Song W.-J."/>
            <person name="Kurnit D.M."/>
        </authorList>
    </citation>
    <scope>NUCLEOTIDE SEQUENCE [LARGE SCALE GENOMIC DNA]</scope>
    <source>
        <strain evidence="1 2">DSM 30827</strain>
    </source>
</reference>
<dbReference type="EC" id="3.1.3.5" evidence="1"/>
<dbReference type="OrthoDB" id="9776368at2"/>
<evidence type="ECO:0000313" key="1">
    <source>
        <dbReference type="EMBL" id="AQQ15727.1"/>
    </source>
</evidence>
<dbReference type="InterPro" id="IPR023198">
    <property type="entry name" value="PGP-like_dom2"/>
</dbReference>
<dbReference type="InterPro" id="IPR023214">
    <property type="entry name" value="HAD_sf"/>
</dbReference>
<dbReference type="SFLD" id="SFLDS00003">
    <property type="entry name" value="Haloacid_Dehalogenase"/>
    <property type="match status" value="1"/>
</dbReference>
<dbReference type="InterPro" id="IPR050155">
    <property type="entry name" value="HAD-like_hydrolase_sf"/>
</dbReference>
<dbReference type="Gene3D" id="1.10.150.240">
    <property type="entry name" value="Putative phosphatase, domain 2"/>
    <property type="match status" value="1"/>
</dbReference>
<dbReference type="GO" id="GO:0008253">
    <property type="term" value="F:5'-nucleotidase activity"/>
    <property type="evidence" value="ECO:0007669"/>
    <property type="project" value="UniProtKB-EC"/>
</dbReference>
<protein>
    <submittedName>
        <fullName evidence="1">5'-nucleotidase</fullName>
        <ecNumber evidence="1">3.1.3.5</ecNumber>
    </submittedName>
</protein>
<sequence>MLVRVTASSGPTTLLLDVDGTLIDSYPGIREGFVRGLDAVGHPLPDESFIKRIPGPPMRESMAAAGLDEADIDRALSVYSEFMSIEGWQVFTVFDGVVEAIREWKEQGLQVVTATSKSEKFARLALEEAGILPMIDFLGAADYDVDRTTKIEVIRHVLDSVNPHNPLMVGDRKHDFAGAAEFNLPSVAVTWGYGDADEWAQATHIARDTEELKEIVRNHVGR</sequence>
<dbReference type="PANTHER" id="PTHR43434:SF20">
    <property type="entry name" value="5'-NUCLEOTIDASE"/>
    <property type="match status" value="1"/>
</dbReference>
<keyword evidence="1" id="KW-0378">Hydrolase</keyword>
<dbReference type="AlphaFoldDB" id="A0A1Q2HXY0"/>
<dbReference type="KEGG" id="cgv:CGLAU_08865"/>
<keyword evidence="2" id="KW-1185">Reference proteome</keyword>
<dbReference type="InterPro" id="IPR041492">
    <property type="entry name" value="HAD_2"/>
</dbReference>
<dbReference type="Gene3D" id="3.40.50.1000">
    <property type="entry name" value="HAD superfamily/HAD-like"/>
    <property type="match status" value="1"/>
</dbReference>
<dbReference type="GO" id="GO:0005829">
    <property type="term" value="C:cytosol"/>
    <property type="evidence" value="ECO:0007669"/>
    <property type="project" value="TreeGrafter"/>
</dbReference>
<dbReference type="Proteomes" id="UP000217209">
    <property type="component" value="Chromosome"/>
</dbReference>
<evidence type="ECO:0000313" key="2">
    <source>
        <dbReference type="Proteomes" id="UP000217209"/>
    </source>
</evidence>
<organism evidence="1 2">
    <name type="scientific">Corynebacterium glaucum</name>
    <dbReference type="NCBI Taxonomy" id="187491"/>
    <lineage>
        <taxon>Bacteria</taxon>
        <taxon>Bacillati</taxon>
        <taxon>Actinomycetota</taxon>
        <taxon>Actinomycetes</taxon>
        <taxon>Mycobacteriales</taxon>
        <taxon>Corynebacteriaceae</taxon>
        <taxon>Corynebacterium</taxon>
    </lineage>
</organism>
<dbReference type="GO" id="GO:0004713">
    <property type="term" value="F:protein tyrosine kinase activity"/>
    <property type="evidence" value="ECO:0007669"/>
    <property type="project" value="TreeGrafter"/>
</dbReference>
<dbReference type="Pfam" id="PF13419">
    <property type="entry name" value="HAD_2"/>
    <property type="match status" value="1"/>
</dbReference>
<dbReference type="SFLD" id="SFLDG01129">
    <property type="entry name" value="C1.5:_HAD__Beta-PGM__Phosphata"/>
    <property type="match status" value="1"/>
</dbReference>
<name>A0A1Q2HXY0_9CORY</name>
<dbReference type="InterPro" id="IPR036412">
    <property type="entry name" value="HAD-like_sf"/>
</dbReference>
<accession>A0A1Q2HXY0</accession>
<proteinExistence type="predicted"/>